<gene>
    <name evidence="3" type="ORF">EV663_105112</name>
</gene>
<feature type="transmembrane region" description="Helical" evidence="2">
    <location>
        <begin position="52"/>
        <end position="73"/>
    </location>
</feature>
<evidence type="ECO:0000256" key="1">
    <source>
        <dbReference type="SAM" id="MobiDB-lite"/>
    </source>
</evidence>
<evidence type="ECO:0000256" key="2">
    <source>
        <dbReference type="SAM" id="Phobius"/>
    </source>
</evidence>
<keyword evidence="2" id="KW-0472">Membrane</keyword>
<comment type="caution">
    <text evidence="3">The sequence shown here is derived from an EMBL/GenBank/DDBJ whole genome shotgun (WGS) entry which is preliminary data.</text>
</comment>
<evidence type="ECO:0000313" key="3">
    <source>
        <dbReference type="EMBL" id="TCP61394.1"/>
    </source>
</evidence>
<proteinExistence type="predicted"/>
<feature type="region of interest" description="Disordered" evidence="1">
    <location>
        <begin position="205"/>
        <end position="245"/>
    </location>
</feature>
<sequence>MTRRKPTVEDSIKLALEAAEAANAVAADGERGAAEIAEASARVERIARRATLASGGVAALGLIAVALGGLMHLRSQADLRHASETMVEALDVFAGTVSDLRTAVQESQAILKAVETDPDAETRSAILARLDEMQVALGAHVSTELAGFEGDAALLQPQIASALTRHMDEIEERLQDGLLQNSEDMKAEVTALFAAQTDMLINRRAAAAPAPKTARETAAPATPAPTPRPARTTPPVRSVNPFVYP</sequence>
<name>A0A4R2RFH1_9RHOB</name>
<accession>A0A4R2RFH1</accession>
<keyword evidence="2" id="KW-1133">Transmembrane helix</keyword>
<keyword evidence="4" id="KW-1185">Reference proteome</keyword>
<organism evidence="3 4">
    <name type="scientific">Rhodovulum bhavnagarense</name>
    <dbReference type="NCBI Taxonomy" id="992286"/>
    <lineage>
        <taxon>Bacteria</taxon>
        <taxon>Pseudomonadati</taxon>
        <taxon>Pseudomonadota</taxon>
        <taxon>Alphaproteobacteria</taxon>
        <taxon>Rhodobacterales</taxon>
        <taxon>Paracoccaceae</taxon>
        <taxon>Rhodovulum</taxon>
    </lineage>
</organism>
<feature type="compositionally biased region" description="Low complexity" evidence="1">
    <location>
        <begin position="205"/>
        <end position="221"/>
    </location>
</feature>
<dbReference type="RefSeq" id="WP_132951177.1">
    <property type="nucleotide sequence ID" value="NZ_SLXU01000005.1"/>
</dbReference>
<protein>
    <submittedName>
        <fullName evidence="3">Uncharacterized protein</fullName>
    </submittedName>
</protein>
<dbReference type="Proteomes" id="UP000295050">
    <property type="component" value="Unassembled WGS sequence"/>
</dbReference>
<dbReference type="EMBL" id="SLXU01000005">
    <property type="protein sequence ID" value="TCP61394.1"/>
    <property type="molecule type" value="Genomic_DNA"/>
</dbReference>
<dbReference type="AlphaFoldDB" id="A0A4R2RFH1"/>
<keyword evidence="2" id="KW-0812">Transmembrane</keyword>
<evidence type="ECO:0000313" key="4">
    <source>
        <dbReference type="Proteomes" id="UP000295050"/>
    </source>
</evidence>
<reference evidence="3 4" key="1">
    <citation type="submission" date="2019-03" db="EMBL/GenBank/DDBJ databases">
        <title>Genomic Encyclopedia of Type Strains, Phase IV (KMG-IV): sequencing the most valuable type-strain genomes for metagenomic binning, comparative biology and taxonomic classification.</title>
        <authorList>
            <person name="Goeker M."/>
        </authorList>
    </citation>
    <scope>NUCLEOTIDE SEQUENCE [LARGE SCALE GENOMIC DNA]</scope>
    <source>
        <strain evidence="3 4">DSM 24766</strain>
    </source>
</reference>
<dbReference type="OrthoDB" id="9914668at2"/>